<accession>A0A2P5AI35</accession>
<evidence type="ECO:0000256" key="2">
    <source>
        <dbReference type="SAM" id="Phobius"/>
    </source>
</evidence>
<dbReference type="PANTHER" id="PTHR33358:SF16">
    <property type="entry name" value="F-BOX PROTEIN"/>
    <property type="match status" value="1"/>
</dbReference>
<protein>
    <submittedName>
        <fullName evidence="3">Petal formation-expressed</fullName>
    </submittedName>
</protein>
<dbReference type="PANTHER" id="PTHR33358">
    <property type="entry name" value="F-BOX PROTEIN WITH A DOMAIN PROTEIN"/>
    <property type="match status" value="1"/>
</dbReference>
<dbReference type="Pfam" id="PF14476">
    <property type="entry name" value="Chloroplast_duf"/>
    <property type="match status" value="1"/>
</dbReference>
<keyword evidence="2" id="KW-0472">Membrane</keyword>
<keyword evidence="2" id="KW-0812">Transmembrane</keyword>
<evidence type="ECO:0000313" key="4">
    <source>
        <dbReference type="Proteomes" id="UP000237105"/>
    </source>
</evidence>
<feature type="region of interest" description="Disordered" evidence="1">
    <location>
        <begin position="33"/>
        <end position="60"/>
    </location>
</feature>
<proteinExistence type="predicted"/>
<keyword evidence="4" id="KW-1185">Reference proteome</keyword>
<feature type="transmembrane region" description="Helical" evidence="2">
    <location>
        <begin position="153"/>
        <end position="173"/>
    </location>
</feature>
<dbReference type="Proteomes" id="UP000237105">
    <property type="component" value="Unassembled WGS sequence"/>
</dbReference>
<evidence type="ECO:0000313" key="3">
    <source>
        <dbReference type="EMBL" id="PON36197.1"/>
    </source>
</evidence>
<feature type="compositionally biased region" description="Low complexity" evidence="1">
    <location>
        <begin position="44"/>
        <end position="57"/>
    </location>
</feature>
<comment type="caution">
    <text evidence="3">The sequence shown here is derived from an EMBL/GenBank/DDBJ whole genome shotgun (WGS) entry which is preliminary data.</text>
</comment>
<dbReference type="InterPro" id="IPR027949">
    <property type="entry name" value="Chloroplast_duf"/>
</dbReference>
<dbReference type="AlphaFoldDB" id="A0A2P5AI35"/>
<gene>
    <name evidence="3" type="ORF">PanWU01x14_330270</name>
</gene>
<organism evidence="3 4">
    <name type="scientific">Parasponia andersonii</name>
    <name type="common">Sponia andersonii</name>
    <dbReference type="NCBI Taxonomy" id="3476"/>
    <lineage>
        <taxon>Eukaryota</taxon>
        <taxon>Viridiplantae</taxon>
        <taxon>Streptophyta</taxon>
        <taxon>Embryophyta</taxon>
        <taxon>Tracheophyta</taxon>
        <taxon>Spermatophyta</taxon>
        <taxon>Magnoliopsida</taxon>
        <taxon>eudicotyledons</taxon>
        <taxon>Gunneridae</taxon>
        <taxon>Pentapetalae</taxon>
        <taxon>rosids</taxon>
        <taxon>fabids</taxon>
        <taxon>Rosales</taxon>
        <taxon>Cannabaceae</taxon>
        <taxon>Parasponia</taxon>
    </lineage>
</organism>
<feature type="transmembrane region" description="Helical" evidence="2">
    <location>
        <begin position="120"/>
        <end position="141"/>
    </location>
</feature>
<dbReference type="EMBL" id="JXTB01000579">
    <property type="protein sequence ID" value="PON36197.1"/>
    <property type="molecule type" value="Genomic_DNA"/>
</dbReference>
<feature type="transmembrane region" description="Helical" evidence="2">
    <location>
        <begin position="344"/>
        <end position="365"/>
    </location>
</feature>
<name>A0A2P5AI35_PARAD</name>
<evidence type="ECO:0000256" key="1">
    <source>
        <dbReference type="SAM" id="MobiDB-lite"/>
    </source>
</evidence>
<sequence length="448" mass="48648">MATLQASSMAVCMKASTGSSQIRRRLGESFTPKATLSLPKIQNPATSSTSAPTLSLPKFPLRGFGDHHDQDLDMMRSSSSSNETTSLVQMENMHAVLEAVSDRVEMHKNIGAQRDNWNNLLLTSINAITLTAATMAGISSVLSSSSSASSPAIALKLSSTLLYLAATGILVVMNKIQPSQLAEEQRNAARLFKQLQTQIQTRLSLGLTPAALDLNEAMEKVLALDKAYPLPLLGTMLEKFPKTVEPAVWWPRKVRRNPKTTSQVSGLGRDYYSSNNNNGWSGKLEEEMREVSKVMERKDVADYLRLSEKALRLNKILAISGPLLTGFGALATAISGGISSAHGIGAAAAVVGVVAGALASVVNTLEHGCQVGMVFEMYRSNAGFFRLMEETIESNLRERDVERRENGQVFQTKVALQLGRSLSELKNLAASRWRKNGSDLEEFASKLF</sequence>
<keyword evidence="2" id="KW-1133">Transmembrane helix</keyword>
<reference evidence="4" key="1">
    <citation type="submission" date="2016-06" db="EMBL/GenBank/DDBJ databases">
        <title>Parallel loss of symbiosis genes in relatives of nitrogen-fixing non-legume Parasponia.</title>
        <authorList>
            <person name="Van Velzen R."/>
            <person name="Holmer R."/>
            <person name="Bu F."/>
            <person name="Rutten L."/>
            <person name="Van Zeijl A."/>
            <person name="Liu W."/>
            <person name="Santuari L."/>
            <person name="Cao Q."/>
            <person name="Sharma T."/>
            <person name="Shen D."/>
            <person name="Roswanjaya Y."/>
            <person name="Wardhani T."/>
            <person name="Kalhor M.S."/>
            <person name="Jansen J."/>
            <person name="Van den Hoogen J."/>
            <person name="Gungor B."/>
            <person name="Hartog M."/>
            <person name="Hontelez J."/>
            <person name="Verver J."/>
            <person name="Yang W.-C."/>
            <person name="Schijlen E."/>
            <person name="Repin R."/>
            <person name="Schilthuizen M."/>
            <person name="Schranz E."/>
            <person name="Heidstra R."/>
            <person name="Miyata K."/>
            <person name="Fedorova E."/>
            <person name="Kohlen W."/>
            <person name="Bisseling T."/>
            <person name="Smit S."/>
            <person name="Geurts R."/>
        </authorList>
    </citation>
    <scope>NUCLEOTIDE SEQUENCE [LARGE SCALE GENOMIC DNA]</scope>
    <source>
        <strain evidence="4">cv. WU1-14</strain>
    </source>
</reference>
<dbReference type="OrthoDB" id="1897643at2759"/>
<feature type="transmembrane region" description="Helical" evidence="2">
    <location>
        <begin position="316"/>
        <end position="338"/>
    </location>
</feature>
<dbReference type="STRING" id="3476.A0A2P5AI35"/>